<organism evidence="2 3">
    <name type="scientific">Niastella soli</name>
    <dbReference type="NCBI Taxonomy" id="2821487"/>
    <lineage>
        <taxon>Bacteria</taxon>
        <taxon>Pseudomonadati</taxon>
        <taxon>Bacteroidota</taxon>
        <taxon>Chitinophagia</taxon>
        <taxon>Chitinophagales</taxon>
        <taxon>Chitinophagaceae</taxon>
        <taxon>Niastella</taxon>
    </lineage>
</organism>
<keyword evidence="3" id="KW-1185">Reference proteome</keyword>
<evidence type="ECO:0000256" key="1">
    <source>
        <dbReference type="SAM" id="Phobius"/>
    </source>
</evidence>
<dbReference type="Proteomes" id="UP000677244">
    <property type="component" value="Unassembled WGS sequence"/>
</dbReference>
<gene>
    <name evidence="2" type="ORF">J7I42_04685</name>
</gene>
<protein>
    <recommendedName>
        <fullName evidence="4">DUF4115 domain-containing protein</fullName>
    </recommendedName>
</protein>
<evidence type="ECO:0008006" key="4">
    <source>
        <dbReference type="Google" id="ProtNLM"/>
    </source>
</evidence>
<sequence length="420" mass="48066">MDKNNEQYYLSRVLEQIETIFNRGASDKWTTYDFEKLSEAIYEGTQVRLSVTTLKRIWGRLKYESAPTLTTLNTLAQFAGFVDWLNFKQNEDRPTEGPNVQPVSPRPQRKLKHAGEMVAGVAILIAGAYFLFLAARHKQNRYDPSQFEFSTNKMISEGVPNSVIFRYTAKVKPDSLFIVQTWDISRKTLVSADKNEHSAIYYYPGFFRTKLIADGQVMKKHDVWITSNGWLCLLEEEPIPIYFKKEQYQKDSIIEVNDTLLAPYRHTSTAPRVRFFNQRDMGDLMNDNFTFETKVKNNFDDGTNACHYAQVLIQCKNDIIIIPLAAKSCVGDLKLYFCGTGAESKSADLSGFGCDLTQWTLLRVETVNKTATIYVNNKKAYTITFPNEPTGIVGVQYRFNGAAAVKDTRFRARGKVYEME</sequence>
<reference evidence="2 3" key="1">
    <citation type="submission" date="2021-03" db="EMBL/GenBank/DDBJ databases">
        <title>Assistant Professor.</title>
        <authorList>
            <person name="Huq M.A."/>
        </authorList>
    </citation>
    <scope>NUCLEOTIDE SEQUENCE [LARGE SCALE GENOMIC DNA]</scope>
    <source>
        <strain evidence="2 3">MAH-29</strain>
    </source>
</reference>
<evidence type="ECO:0000313" key="2">
    <source>
        <dbReference type="EMBL" id="MBO9199550.1"/>
    </source>
</evidence>
<comment type="caution">
    <text evidence="2">The sequence shown here is derived from an EMBL/GenBank/DDBJ whole genome shotgun (WGS) entry which is preliminary data.</text>
</comment>
<feature type="transmembrane region" description="Helical" evidence="1">
    <location>
        <begin position="114"/>
        <end position="135"/>
    </location>
</feature>
<evidence type="ECO:0000313" key="3">
    <source>
        <dbReference type="Proteomes" id="UP000677244"/>
    </source>
</evidence>
<keyword evidence="1" id="KW-0812">Transmembrane</keyword>
<dbReference type="RefSeq" id="WP_209137610.1">
    <property type="nucleotide sequence ID" value="NZ_JAGHKO010000001.1"/>
</dbReference>
<dbReference type="EMBL" id="JAGHKO010000001">
    <property type="protein sequence ID" value="MBO9199550.1"/>
    <property type="molecule type" value="Genomic_DNA"/>
</dbReference>
<keyword evidence="1" id="KW-0472">Membrane</keyword>
<name>A0ABS3YNU7_9BACT</name>
<accession>A0ABS3YNU7</accession>
<keyword evidence="1" id="KW-1133">Transmembrane helix</keyword>
<proteinExistence type="predicted"/>